<organism evidence="10 11">
    <name type="scientific">Allisonella histaminiformans</name>
    <dbReference type="NCBI Taxonomy" id="209880"/>
    <lineage>
        <taxon>Bacteria</taxon>
        <taxon>Bacillati</taxon>
        <taxon>Bacillota</taxon>
        <taxon>Negativicutes</taxon>
        <taxon>Veillonellales</taxon>
        <taxon>Veillonellaceae</taxon>
        <taxon>Allisonella</taxon>
    </lineage>
</organism>
<feature type="region of interest" description="NMP" evidence="6">
    <location>
        <begin position="30"/>
        <end position="59"/>
    </location>
</feature>
<feature type="binding site" evidence="6">
    <location>
        <begin position="57"/>
        <end position="59"/>
    </location>
    <ligand>
        <name>AMP</name>
        <dbReference type="ChEBI" id="CHEBI:456215"/>
    </ligand>
</feature>
<sequence>MYILLMGPPGAGKGTQAERLIREYGIPQISTGDMFRAAVKEGTPLGKEAKSYMDKGALVPDSVTVGIVKERLSKDDCKKGWILDGFPRTTAQAASLDAILHDLGISLTAVIGINANREDLVKRVSGRLVCRKCGASFHREFRPPVKAGVCDNCGGELYQRADDNEKTIRSRLAVYDESTRPLIDYYKASGTYVEINGNQPMDKVFDDIKQALKKANA</sequence>
<evidence type="ECO:0000256" key="1">
    <source>
        <dbReference type="ARBA" id="ARBA00022679"/>
    </source>
</evidence>
<keyword evidence="6" id="KW-0479">Metal-binding</keyword>
<evidence type="ECO:0000256" key="8">
    <source>
        <dbReference type="RuleBase" id="RU003331"/>
    </source>
</evidence>
<dbReference type="GO" id="GO:0005524">
    <property type="term" value="F:ATP binding"/>
    <property type="evidence" value="ECO:0007669"/>
    <property type="project" value="UniProtKB-UniRule"/>
</dbReference>
<evidence type="ECO:0000256" key="2">
    <source>
        <dbReference type="ARBA" id="ARBA00022727"/>
    </source>
</evidence>
<protein>
    <recommendedName>
        <fullName evidence="6 8">Adenylate kinase</fullName>
        <shortName evidence="6">AK</shortName>
        <ecNumber evidence="6 8">2.7.4.3</ecNumber>
    </recommendedName>
    <alternativeName>
        <fullName evidence="6">ATP-AMP transphosphorylase</fullName>
    </alternativeName>
    <alternativeName>
        <fullName evidence="6">ATP:AMP phosphotransferase</fullName>
    </alternativeName>
    <alternativeName>
        <fullName evidence="6">Adenylate monophosphate kinase</fullName>
    </alternativeName>
</protein>
<feature type="domain" description="Adenylate kinase active site lid" evidence="9">
    <location>
        <begin position="127"/>
        <end position="162"/>
    </location>
</feature>
<comment type="subunit">
    <text evidence="6 8">Monomer.</text>
</comment>
<dbReference type="NCBIfam" id="NF001380">
    <property type="entry name" value="PRK00279.1-2"/>
    <property type="match status" value="1"/>
</dbReference>
<dbReference type="GeneID" id="87755393"/>
<dbReference type="Pfam" id="PF00406">
    <property type="entry name" value="ADK"/>
    <property type="match status" value="1"/>
</dbReference>
<feature type="binding site" evidence="6">
    <location>
        <position position="130"/>
    </location>
    <ligand>
        <name>Zn(2+)</name>
        <dbReference type="ChEBI" id="CHEBI:29105"/>
        <note>structural</note>
    </ligand>
</feature>
<dbReference type="GO" id="GO:0005737">
    <property type="term" value="C:cytoplasm"/>
    <property type="evidence" value="ECO:0007669"/>
    <property type="project" value="UniProtKB-SubCell"/>
</dbReference>
<evidence type="ECO:0000256" key="3">
    <source>
        <dbReference type="ARBA" id="ARBA00022741"/>
    </source>
</evidence>
<dbReference type="InterPro" id="IPR007862">
    <property type="entry name" value="Adenylate_kinase_lid-dom"/>
</dbReference>
<dbReference type="NCBIfam" id="TIGR01351">
    <property type="entry name" value="adk"/>
    <property type="match status" value="1"/>
</dbReference>
<dbReference type="InterPro" id="IPR027417">
    <property type="entry name" value="P-loop_NTPase"/>
</dbReference>
<keyword evidence="6" id="KW-0963">Cytoplasm</keyword>
<feature type="binding site" evidence="6">
    <location>
        <position position="127"/>
    </location>
    <ligand>
        <name>ATP</name>
        <dbReference type="ChEBI" id="CHEBI:30616"/>
    </ligand>
</feature>
<keyword evidence="4 6" id="KW-0418">Kinase</keyword>
<feature type="binding site" evidence="6">
    <location>
        <position position="153"/>
    </location>
    <ligand>
        <name>Zn(2+)</name>
        <dbReference type="ChEBI" id="CHEBI:29105"/>
        <note>structural</note>
    </ligand>
</feature>
<gene>
    <name evidence="6" type="primary">adk</name>
    <name evidence="10" type="ORF">SAMN02910343_00346</name>
</gene>
<dbReference type="InterPro" id="IPR000850">
    <property type="entry name" value="Adenylat/UMP-CMP_kin"/>
</dbReference>
<dbReference type="FunFam" id="3.40.50.300:FF:000106">
    <property type="entry name" value="Adenylate kinase mitochondrial"/>
    <property type="match status" value="1"/>
</dbReference>
<feature type="binding site" evidence="6">
    <location>
        <position position="150"/>
    </location>
    <ligand>
        <name>Zn(2+)</name>
        <dbReference type="ChEBI" id="CHEBI:29105"/>
        <note>structural</note>
    </ligand>
</feature>
<dbReference type="STRING" id="209880.SAMN02910343_00346"/>
<dbReference type="Gene3D" id="3.40.50.300">
    <property type="entry name" value="P-loop containing nucleotide triphosphate hydrolases"/>
    <property type="match status" value="1"/>
</dbReference>
<dbReference type="NCBIfam" id="NF011100">
    <property type="entry name" value="PRK14527.1"/>
    <property type="match status" value="1"/>
</dbReference>
<dbReference type="NCBIfam" id="NF001381">
    <property type="entry name" value="PRK00279.1-3"/>
    <property type="match status" value="1"/>
</dbReference>
<dbReference type="Proteomes" id="UP000199689">
    <property type="component" value="Unassembled WGS sequence"/>
</dbReference>
<evidence type="ECO:0000256" key="5">
    <source>
        <dbReference type="ARBA" id="ARBA00022840"/>
    </source>
</evidence>
<feature type="binding site" evidence="6">
    <location>
        <begin position="10"/>
        <end position="15"/>
    </location>
    <ligand>
        <name>ATP</name>
        <dbReference type="ChEBI" id="CHEBI:30616"/>
    </ligand>
</feature>
<comment type="subcellular location">
    <subcellularLocation>
        <location evidence="6 8">Cytoplasm</location>
    </subcellularLocation>
</comment>
<dbReference type="AlphaFoldDB" id="A0A1G5V310"/>
<dbReference type="GO" id="GO:0008270">
    <property type="term" value="F:zinc ion binding"/>
    <property type="evidence" value="ECO:0007669"/>
    <property type="project" value="UniProtKB-UniRule"/>
</dbReference>
<evidence type="ECO:0000256" key="4">
    <source>
        <dbReference type="ARBA" id="ARBA00022777"/>
    </source>
</evidence>
<feature type="binding site" evidence="6">
    <location>
        <position position="92"/>
    </location>
    <ligand>
        <name>AMP</name>
        <dbReference type="ChEBI" id="CHEBI:456215"/>
    </ligand>
</feature>
<comment type="catalytic activity">
    <reaction evidence="6 8">
        <text>AMP + ATP = 2 ADP</text>
        <dbReference type="Rhea" id="RHEA:12973"/>
        <dbReference type="ChEBI" id="CHEBI:30616"/>
        <dbReference type="ChEBI" id="CHEBI:456215"/>
        <dbReference type="ChEBI" id="CHEBI:456216"/>
        <dbReference type="EC" id="2.7.4.3"/>
    </reaction>
</comment>
<dbReference type="GO" id="GO:0044209">
    <property type="term" value="P:AMP salvage"/>
    <property type="evidence" value="ECO:0007669"/>
    <property type="project" value="UniProtKB-UniRule"/>
</dbReference>
<dbReference type="GO" id="GO:0004017">
    <property type="term" value="F:AMP kinase activity"/>
    <property type="evidence" value="ECO:0007669"/>
    <property type="project" value="UniProtKB-UniRule"/>
</dbReference>
<accession>A0A1G5V310</accession>
<dbReference type="EMBL" id="FMXA01000004">
    <property type="protein sequence ID" value="SDA40250.1"/>
    <property type="molecule type" value="Genomic_DNA"/>
</dbReference>
<evidence type="ECO:0000256" key="6">
    <source>
        <dbReference type="HAMAP-Rule" id="MF_00235"/>
    </source>
</evidence>
<dbReference type="PRINTS" id="PR00094">
    <property type="entry name" value="ADENYLTKNASE"/>
</dbReference>
<dbReference type="HAMAP" id="MF_00235">
    <property type="entry name" value="Adenylate_kinase_Adk"/>
    <property type="match status" value="1"/>
</dbReference>
<proteinExistence type="inferred from homology"/>
<evidence type="ECO:0000313" key="10">
    <source>
        <dbReference type="EMBL" id="SDA40250.1"/>
    </source>
</evidence>
<name>A0A1G5V310_9FIRM</name>
<dbReference type="InterPro" id="IPR006259">
    <property type="entry name" value="Adenyl_kin_sub"/>
</dbReference>
<comment type="function">
    <text evidence="6">Catalyzes the reversible transfer of the terminal phosphate group between ATP and AMP. Plays an important role in cellular energy homeostasis and in adenine nucleotide metabolism.</text>
</comment>
<feature type="binding site" evidence="6">
    <location>
        <position position="171"/>
    </location>
    <ligand>
        <name>AMP</name>
        <dbReference type="ChEBI" id="CHEBI:456215"/>
    </ligand>
</feature>
<dbReference type="InterPro" id="IPR033690">
    <property type="entry name" value="Adenylat_kinase_CS"/>
</dbReference>
<evidence type="ECO:0000313" key="11">
    <source>
        <dbReference type="Proteomes" id="UP000199689"/>
    </source>
</evidence>
<dbReference type="UniPathway" id="UPA00588">
    <property type="reaction ID" value="UER00649"/>
</dbReference>
<keyword evidence="1 6" id="KW-0808">Transferase</keyword>
<feature type="binding site" evidence="6">
    <location>
        <begin position="136"/>
        <end position="137"/>
    </location>
    <ligand>
        <name>ATP</name>
        <dbReference type="ChEBI" id="CHEBI:30616"/>
    </ligand>
</feature>
<dbReference type="Pfam" id="PF05191">
    <property type="entry name" value="ADK_lid"/>
    <property type="match status" value="1"/>
</dbReference>
<dbReference type="EC" id="2.7.4.3" evidence="6 8"/>
<keyword evidence="3 6" id="KW-0547">Nucleotide-binding</keyword>
<evidence type="ECO:0000259" key="9">
    <source>
        <dbReference type="Pfam" id="PF05191"/>
    </source>
</evidence>
<dbReference type="PROSITE" id="PS00113">
    <property type="entry name" value="ADENYLATE_KINASE"/>
    <property type="match status" value="1"/>
</dbReference>
<comment type="similarity">
    <text evidence="6 7">Belongs to the adenylate kinase family.</text>
</comment>
<comment type="domain">
    <text evidence="6">Consists of three domains, a large central CORE domain and two small peripheral domains, NMPbind and LID, which undergo movements during catalysis. The LID domain closes over the site of phosphoryl transfer upon ATP binding. Assembling and dissambling the active center during each catalytic cycle provides an effective means to prevent ATP hydrolysis. Some bacteria have evolved a zinc-coordinating structure that stabilizes the LID domain.</text>
</comment>
<keyword evidence="11" id="KW-1185">Reference proteome</keyword>
<dbReference type="CDD" id="cd01428">
    <property type="entry name" value="ADK"/>
    <property type="match status" value="1"/>
</dbReference>
<feature type="binding site" evidence="6">
    <location>
        <position position="133"/>
    </location>
    <ligand>
        <name>Zn(2+)</name>
        <dbReference type="ChEBI" id="CHEBI:29105"/>
        <note>structural</note>
    </ligand>
</feature>
<dbReference type="PANTHER" id="PTHR23359">
    <property type="entry name" value="NUCLEOTIDE KINASE"/>
    <property type="match status" value="1"/>
</dbReference>
<feature type="binding site" evidence="6">
    <location>
        <position position="160"/>
    </location>
    <ligand>
        <name>AMP</name>
        <dbReference type="ChEBI" id="CHEBI:456215"/>
    </ligand>
</feature>
<feature type="region of interest" description="LID" evidence="6">
    <location>
        <begin position="126"/>
        <end position="163"/>
    </location>
</feature>
<keyword evidence="6" id="KW-0862">Zinc</keyword>
<keyword evidence="2 6" id="KW-0545">Nucleotide biosynthesis</keyword>
<feature type="binding site" evidence="6">
    <location>
        <position position="36"/>
    </location>
    <ligand>
        <name>AMP</name>
        <dbReference type="ChEBI" id="CHEBI:456215"/>
    </ligand>
</feature>
<feature type="binding site" evidence="6">
    <location>
        <position position="199"/>
    </location>
    <ligand>
        <name>ATP</name>
        <dbReference type="ChEBI" id="CHEBI:30616"/>
    </ligand>
</feature>
<dbReference type="OrthoDB" id="9805030at2"/>
<feature type="binding site" evidence="6">
    <location>
        <begin position="85"/>
        <end position="88"/>
    </location>
    <ligand>
        <name>AMP</name>
        <dbReference type="ChEBI" id="CHEBI:456215"/>
    </ligand>
</feature>
<comment type="pathway">
    <text evidence="6">Purine metabolism; AMP biosynthesis via salvage pathway; AMP from ADP: step 1/1.</text>
</comment>
<reference evidence="10 11" key="1">
    <citation type="submission" date="2016-10" db="EMBL/GenBank/DDBJ databases">
        <authorList>
            <person name="de Groot N.N."/>
        </authorList>
    </citation>
    <scope>NUCLEOTIDE SEQUENCE [LARGE SCALE GENOMIC DNA]</scope>
    <source>
        <strain evidence="10 11">DSM 15230</strain>
    </source>
</reference>
<keyword evidence="5 6" id="KW-0067">ATP-binding</keyword>
<evidence type="ECO:0000256" key="7">
    <source>
        <dbReference type="RuleBase" id="RU003330"/>
    </source>
</evidence>
<feature type="binding site" evidence="6">
    <location>
        <position position="31"/>
    </location>
    <ligand>
        <name>AMP</name>
        <dbReference type="ChEBI" id="CHEBI:456215"/>
    </ligand>
</feature>
<dbReference type="RefSeq" id="WP_091363188.1">
    <property type="nucleotide sequence ID" value="NZ_CALJSX010000054.1"/>
</dbReference>
<dbReference type="SUPFAM" id="SSF52540">
    <property type="entry name" value="P-loop containing nucleoside triphosphate hydrolases"/>
    <property type="match status" value="1"/>
</dbReference>